<dbReference type="Gene3D" id="1.25.40.10">
    <property type="entry name" value="Tetratricopeptide repeat domain"/>
    <property type="match status" value="1"/>
</dbReference>
<dbReference type="Proteomes" id="UP001203761">
    <property type="component" value="Unassembled WGS sequence"/>
</dbReference>
<dbReference type="SUPFAM" id="SSF48452">
    <property type="entry name" value="TPR-like"/>
    <property type="match status" value="1"/>
</dbReference>
<evidence type="ECO:0000313" key="1">
    <source>
        <dbReference type="EMBL" id="MCL6423765.1"/>
    </source>
</evidence>
<dbReference type="InterPro" id="IPR036249">
    <property type="entry name" value="Thioredoxin-like_sf"/>
</dbReference>
<accession>A0ABT0R1G2</accession>
<dbReference type="EMBL" id="JAKNCJ010000005">
    <property type="protein sequence ID" value="MCL6423765.1"/>
    <property type="molecule type" value="Genomic_DNA"/>
</dbReference>
<dbReference type="SUPFAM" id="SSF52833">
    <property type="entry name" value="Thioredoxin-like"/>
    <property type="match status" value="1"/>
</dbReference>
<gene>
    <name evidence="1" type="ORF">Bequi_10260</name>
</gene>
<evidence type="ECO:0000313" key="2">
    <source>
        <dbReference type="Proteomes" id="UP001203761"/>
    </source>
</evidence>
<dbReference type="Pfam" id="PF14561">
    <property type="entry name" value="TPR_20"/>
    <property type="match status" value="1"/>
</dbReference>
<reference evidence="1" key="1">
    <citation type="submission" date="2022-02" db="EMBL/GenBank/DDBJ databases">
        <authorList>
            <person name="Lee M."/>
            <person name="Kim S.-J."/>
            <person name="Jung M.-Y."/>
        </authorList>
    </citation>
    <scope>NUCLEOTIDE SEQUENCE</scope>
    <source>
        <strain evidence="1">JHP9</strain>
    </source>
</reference>
<proteinExistence type="predicted"/>
<dbReference type="InterPro" id="IPR011990">
    <property type="entry name" value="TPR-like_helical_dom_sf"/>
</dbReference>
<name>A0ABT0R1G2_9MICO</name>
<dbReference type="Gene3D" id="3.40.30.10">
    <property type="entry name" value="Glutaredoxin"/>
    <property type="match status" value="1"/>
</dbReference>
<protein>
    <submittedName>
        <fullName evidence="1">Tetratricopeptide repeat protein</fullName>
    </submittedName>
</protein>
<sequence length="300" mass="31071">MTDPFGVIDLSSLAQPAGQDAGAGPAAAHEVRVEESNLEQVIAGSQQVATLLVVTSARVPGIGEFLAALRREVDARGGAVLLATVDADAQPRVAAALRVQQLPSLMLLIQGQIQPIVEALLPEEELPTLFDQLVQLAAQVGFDVSGAGELPEGAEAGAPAEPELPPLVQSAYDAIEAGDLDGAREAFTEHLSQNPADAEAKAGLATVRLMSRTQGADLIAVRAAAAEAPGDVEAQLAAADIDMLGGHVDDAFGRLLELLRGADPETKAAVRDRLLELFEIAGPDDARVGAARKRLANLLF</sequence>
<keyword evidence="2" id="KW-1185">Reference proteome</keyword>
<organism evidence="1 2">
    <name type="scientific">Brachybacterium equifaecis</name>
    <dbReference type="NCBI Taxonomy" id="2910770"/>
    <lineage>
        <taxon>Bacteria</taxon>
        <taxon>Bacillati</taxon>
        <taxon>Actinomycetota</taxon>
        <taxon>Actinomycetes</taxon>
        <taxon>Micrococcales</taxon>
        <taxon>Dermabacteraceae</taxon>
        <taxon>Brachybacterium</taxon>
    </lineage>
</organism>
<dbReference type="RefSeq" id="WP_249737844.1">
    <property type="nucleotide sequence ID" value="NZ_JAKNCJ010000005.1"/>
</dbReference>
<comment type="caution">
    <text evidence="1">The sequence shown here is derived from an EMBL/GenBank/DDBJ whole genome shotgun (WGS) entry which is preliminary data.</text>
</comment>